<evidence type="ECO:0000256" key="1">
    <source>
        <dbReference type="SAM" id="MobiDB-lite"/>
    </source>
</evidence>
<dbReference type="Proteomes" id="UP000248863">
    <property type="component" value="Unassembled WGS sequence"/>
</dbReference>
<keyword evidence="3" id="KW-1185">Reference proteome</keyword>
<gene>
    <name evidence="2" type="ORF">CH338_08585</name>
</gene>
<dbReference type="RefSeq" id="WP_111356689.1">
    <property type="nucleotide sequence ID" value="NZ_NHSK01000134.1"/>
</dbReference>
<dbReference type="AlphaFoldDB" id="A0A327KWE6"/>
<feature type="region of interest" description="Disordered" evidence="1">
    <location>
        <begin position="208"/>
        <end position="235"/>
    </location>
</feature>
<reference evidence="2 3" key="1">
    <citation type="submission" date="2017-07" db="EMBL/GenBank/DDBJ databases">
        <title>Draft Genome Sequences of Select Purple Nonsulfur Bacteria.</title>
        <authorList>
            <person name="Lasarre B."/>
            <person name="Mckinlay J.B."/>
        </authorList>
    </citation>
    <scope>NUCLEOTIDE SEQUENCE [LARGE SCALE GENOMIC DNA]</scope>
    <source>
        <strain evidence="2 3">DSM 11907</strain>
    </source>
</reference>
<proteinExistence type="predicted"/>
<dbReference type="OrthoDB" id="7180789at2"/>
<dbReference type="EMBL" id="NPEU01000066">
    <property type="protein sequence ID" value="RAI39698.1"/>
    <property type="molecule type" value="Genomic_DNA"/>
</dbReference>
<name>A0A327KWE6_9BRAD</name>
<accession>A0A327KWE6</accession>
<comment type="caution">
    <text evidence="2">The sequence shown here is derived from an EMBL/GenBank/DDBJ whole genome shotgun (WGS) entry which is preliminary data.</text>
</comment>
<evidence type="ECO:0000313" key="2">
    <source>
        <dbReference type="EMBL" id="RAI39698.1"/>
    </source>
</evidence>
<evidence type="ECO:0000313" key="3">
    <source>
        <dbReference type="Proteomes" id="UP000248863"/>
    </source>
</evidence>
<organism evidence="2 3">
    <name type="scientific">Rhodoplanes elegans</name>
    <dbReference type="NCBI Taxonomy" id="29408"/>
    <lineage>
        <taxon>Bacteria</taxon>
        <taxon>Pseudomonadati</taxon>
        <taxon>Pseudomonadota</taxon>
        <taxon>Alphaproteobacteria</taxon>
        <taxon>Hyphomicrobiales</taxon>
        <taxon>Nitrobacteraceae</taxon>
        <taxon>Rhodoplanes</taxon>
    </lineage>
</organism>
<protein>
    <submittedName>
        <fullName evidence="2">Uncharacterized protein</fullName>
    </submittedName>
</protein>
<sequence>MSASIGLTSALSSYTTGSYGQKTASAATQSTASSGTGTTATSTQAGSSATVLTLSDEAKALLAAMTAAGTSAAGGSALARAQAARAWLDQQYKSLGIGSALVDGQVAVDFTAQDRATLAVVAAGTGDLFTADEKKAAASVLQARFEDALAPHAVIARHTGDYASLYAAAADYLDAASPEERATPGWVARREAVTEGLAAARAIFGKAPDTGNQSDPVRAMLDSPAPGTTSPGKTATADTLAARARAALDAQAGRARDAGTELVFDGTRSGRMVDFESFDNRTLAVVAQNADGQFAVSEARAARKALEQRTRTTLLSAFTGSGGDPAARSVALIRQYSSMSAEEKALLGFSESFTDNVLKNYRTVTSIQNMVDAMNASTGSLLGGASF</sequence>